<evidence type="ECO:0000259" key="12">
    <source>
        <dbReference type="PROSITE" id="PS50067"/>
    </source>
</evidence>
<dbReference type="Proteomes" id="UP000240830">
    <property type="component" value="Unassembled WGS sequence"/>
</dbReference>
<dbReference type="FunFam" id="3.40.850.10:FF:000012">
    <property type="entry name" value="Kinesin-like protein"/>
    <property type="match status" value="1"/>
</dbReference>
<comment type="subcellular location">
    <subcellularLocation>
        <location evidence="1">Cytoplasm</location>
        <location evidence="1">Cytoskeleton</location>
    </subcellularLocation>
</comment>
<evidence type="ECO:0000313" key="13">
    <source>
        <dbReference type="EMBL" id="PJF19131.1"/>
    </source>
</evidence>
<dbReference type="AlphaFoldDB" id="A0A2H9TMX9"/>
<dbReference type="PANTHER" id="PTHR47971">
    <property type="entry name" value="KINESIN-RELATED PROTEIN 6"/>
    <property type="match status" value="1"/>
</dbReference>
<feature type="domain" description="Kinesin motor" evidence="12">
    <location>
        <begin position="95"/>
        <end position="410"/>
    </location>
</feature>
<reference evidence="13 14" key="1">
    <citation type="submission" date="2016-10" db="EMBL/GenBank/DDBJ databases">
        <title>The genome of Paramicrosporidium saccamoebae is the missing link in understanding Cryptomycota and Microsporidia evolution.</title>
        <authorList>
            <person name="Quandt C.A."/>
            <person name="Beaudet D."/>
            <person name="Corsaro D."/>
            <person name="Michel R."/>
            <person name="Corradi N."/>
            <person name="James T."/>
        </authorList>
    </citation>
    <scope>NUCLEOTIDE SEQUENCE [LARGE SCALE GENOMIC DNA]</scope>
    <source>
        <strain evidence="13 14">KSL3</strain>
    </source>
</reference>
<keyword evidence="6 9" id="KW-0505">Motor protein</keyword>
<dbReference type="GO" id="GO:0003777">
    <property type="term" value="F:microtubule motor activity"/>
    <property type="evidence" value="ECO:0007669"/>
    <property type="project" value="InterPro"/>
</dbReference>
<evidence type="ECO:0000256" key="9">
    <source>
        <dbReference type="PROSITE-ProRule" id="PRU00283"/>
    </source>
</evidence>
<dbReference type="InterPro" id="IPR027417">
    <property type="entry name" value="P-loop_NTPase"/>
</dbReference>
<comment type="similarity">
    <text evidence="8">Belongs to the TRAFAC class myosin-kinesin ATPase superfamily. Kinesin family. KIN-13 subfamily.</text>
</comment>
<evidence type="ECO:0000256" key="8">
    <source>
        <dbReference type="ARBA" id="ARBA00061030"/>
    </source>
</evidence>
<sequence length="518" mass="57561">MYPTSRIPVPRSVKRYPPDATHRIALASSPSQQKAARTALRSPRKFAPLSPSTAMRRISFAPTPKRNTRLSMYGVPVGLEKRQGGSRRALNDGKRIMVCARKRPMSSAELRTNATDCMTVDCERNTLKISASRTRLDGLTKYAEDFDFSFDRVFDADASNSKVYRQVVRPLVEFALKGGKSTCFAYGQTGSGKTHTMFHPKDGLCNAAIKEILEASGSDGCYISFFEIYQSQLYDLLRERKKVVPCERSDGQVKIMGLGEDHVSTAEESLQLIQRGLATRVTGKTGANAQSSRSHAILQFSLKPSSDCGRLTFIDLAGSERGADRAEVDYRTKLEGSEINKSLLALKECIRAMDMASSHFPFRQSKLTLVLKNSIIGNVRTAMIATVSPTLQSCEHTLNTLRYADRFRDLGANNRAETEVEMEMEVDDSDASEGFDGEENEPLGNTNSWTVSPMPRDRATPVKTVTFASPDRLERRRRTVMDTITRLQHHVQQCTDADVLELLGEELVTLTSAFQTLA</sequence>
<dbReference type="STRING" id="1246581.A0A2H9TMX9"/>
<dbReference type="InterPro" id="IPR027640">
    <property type="entry name" value="Kinesin-like_fam"/>
</dbReference>
<keyword evidence="4 9" id="KW-0547">Nucleotide-binding</keyword>
<evidence type="ECO:0000256" key="4">
    <source>
        <dbReference type="ARBA" id="ARBA00022741"/>
    </source>
</evidence>
<evidence type="ECO:0000256" key="7">
    <source>
        <dbReference type="ARBA" id="ARBA00023212"/>
    </source>
</evidence>
<dbReference type="CDD" id="cd01367">
    <property type="entry name" value="KISc_KIF2_like"/>
    <property type="match status" value="1"/>
</dbReference>
<dbReference type="GO" id="GO:0005524">
    <property type="term" value="F:ATP binding"/>
    <property type="evidence" value="ECO:0007669"/>
    <property type="project" value="UniProtKB-UniRule"/>
</dbReference>
<feature type="compositionally biased region" description="Acidic residues" evidence="11">
    <location>
        <begin position="419"/>
        <end position="441"/>
    </location>
</feature>
<protein>
    <recommendedName>
        <fullName evidence="10">Kinesin-like protein</fullName>
    </recommendedName>
</protein>
<proteinExistence type="inferred from homology"/>
<evidence type="ECO:0000256" key="3">
    <source>
        <dbReference type="ARBA" id="ARBA00022701"/>
    </source>
</evidence>
<accession>A0A2H9TMX9</accession>
<keyword evidence="5 9" id="KW-0067">ATP-binding</keyword>
<keyword evidence="2" id="KW-0963">Cytoplasm</keyword>
<dbReference type="PROSITE" id="PS50067">
    <property type="entry name" value="KINESIN_MOTOR_2"/>
    <property type="match status" value="1"/>
</dbReference>
<dbReference type="GO" id="GO:0007018">
    <property type="term" value="P:microtubule-based movement"/>
    <property type="evidence" value="ECO:0007669"/>
    <property type="project" value="InterPro"/>
</dbReference>
<evidence type="ECO:0000256" key="10">
    <source>
        <dbReference type="RuleBase" id="RU000394"/>
    </source>
</evidence>
<dbReference type="InterPro" id="IPR019821">
    <property type="entry name" value="Kinesin_motor_CS"/>
</dbReference>
<dbReference type="PRINTS" id="PR00380">
    <property type="entry name" value="KINESINHEAVY"/>
</dbReference>
<evidence type="ECO:0000256" key="11">
    <source>
        <dbReference type="SAM" id="MobiDB-lite"/>
    </source>
</evidence>
<evidence type="ECO:0000256" key="6">
    <source>
        <dbReference type="ARBA" id="ARBA00023175"/>
    </source>
</evidence>
<dbReference type="GO" id="GO:0005874">
    <property type="term" value="C:microtubule"/>
    <property type="evidence" value="ECO:0007669"/>
    <property type="project" value="UniProtKB-KW"/>
</dbReference>
<feature type="region of interest" description="Disordered" evidence="11">
    <location>
        <begin position="419"/>
        <end position="457"/>
    </location>
</feature>
<name>A0A2H9TMX9_9FUNG</name>
<dbReference type="PANTHER" id="PTHR47971:SF8">
    <property type="entry name" value="KINESIN-LIKE PROTEIN"/>
    <property type="match status" value="1"/>
</dbReference>
<evidence type="ECO:0000256" key="1">
    <source>
        <dbReference type="ARBA" id="ARBA00004245"/>
    </source>
</evidence>
<comment type="caution">
    <text evidence="13">The sequence shown here is derived from an EMBL/GenBank/DDBJ whole genome shotgun (WGS) entry which is preliminary data.</text>
</comment>
<feature type="binding site" evidence="9">
    <location>
        <begin position="187"/>
        <end position="194"/>
    </location>
    <ligand>
        <name>ATP</name>
        <dbReference type="ChEBI" id="CHEBI:30616"/>
    </ligand>
</feature>
<evidence type="ECO:0000313" key="14">
    <source>
        <dbReference type="Proteomes" id="UP000240830"/>
    </source>
</evidence>
<dbReference type="OrthoDB" id="3176171at2759"/>
<dbReference type="PROSITE" id="PS00411">
    <property type="entry name" value="KINESIN_MOTOR_1"/>
    <property type="match status" value="1"/>
</dbReference>
<keyword evidence="7" id="KW-0206">Cytoskeleton</keyword>
<dbReference type="EMBL" id="MTSL01000076">
    <property type="protein sequence ID" value="PJF19131.1"/>
    <property type="molecule type" value="Genomic_DNA"/>
</dbReference>
<dbReference type="InterPro" id="IPR036961">
    <property type="entry name" value="Kinesin_motor_dom_sf"/>
</dbReference>
<dbReference type="Gene3D" id="3.40.850.10">
    <property type="entry name" value="Kinesin motor domain"/>
    <property type="match status" value="1"/>
</dbReference>
<evidence type="ECO:0000256" key="2">
    <source>
        <dbReference type="ARBA" id="ARBA00022490"/>
    </source>
</evidence>
<keyword evidence="3 10" id="KW-0493">Microtubule</keyword>
<dbReference type="InterPro" id="IPR001752">
    <property type="entry name" value="Kinesin_motor_dom"/>
</dbReference>
<dbReference type="GO" id="GO:0007019">
    <property type="term" value="P:microtubule depolymerization"/>
    <property type="evidence" value="ECO:0007669"/>
    <property type="project" value="TreeGrafter"/>
</dbReference>
<evidence type="ECO:0000256" key="5">
    <source>
        <dbReference type="ARBA" id="ARBA00022840"/>
    </source>
</evidence>
<dbReference type="Pfam" id="PF00225">
    <property type="entry name" value="Kinesin"/>
    <property type="match status" value="1"/>
</dbReference>
<dbReference type="SMART" id="SM00129">
    <property type="entry name" value="KISc"/>
    <property type="match status" value="1"/>
</dbReference>
<dbReference type="SUPFAM" id="SSF52540">
    <property type="entry name" value="P-loop containing nucleoside triphosphate hydrolases"/>
    <property type="match status" value="1"/>
</dbReference>
<organism evidence="13 14">
    <name type="scientific">Paramicrosporidium saccamoebae</name>
    <dbReference type="NCBI Taxonomy" id="1246581"/>
    <lineage>
        <taxon>Eukaryota</taxon>
        <taxon>Fungi</taxon>
        <taxon>Fungi incertae sedis</taxon>
        <taxon>Cryptomycota</taxon>
        <taxon>Cryptomycota incertae sedis</taxon>
        <taxon>Paramicrosporidium</taxon>
    </lineage>
</organism>
<gene>
    <name evidence="13" type="ORF">PSACC_01049</name>
</gene>
<keyword evidence="14" id="KW-1185">Reference proteome</keyword>
<dbReference type="GO" id="GO:0008017">
    <property type="term" value="F:microtubule binding"/>
    <property type="evidence" value="ECO:0007669"/>
    <property type="project" value="InterPro"/>
</dbReference>